<dbReference type="EMBL" id="MN740165">
    <property type="protein sequence ID" value="QHT91411.1"/>
    <property type="molecule type" value="Genomic_DNA"/>
</dbReference>
<keyword evidence="1" id="KW-0472">Membrane</keyword>
<reference evidence="2" key="1">
    <citation type="journal article" date="2020" name="Nature">
        <title>Giant virus diversity and host interactions through global metagenomics.</title>
        <authorList>
            <person name="Schulz F."/>
            <person name="Roux S."/>
            <person name="Paez-Espino D."/>
            <person name="Jungbluth S."/>
            <person name="Walsh D.A."/>
            <person name="Denef V.J."/>
            <person name="McMahon K.D."/>
            <person name="Konstantinidis K.T."/>
            <person name="Eloe-Fadrosh E.A."/>
            <person name="Kyrpides N.C."/>
            <person name="Woyke T."/>
        </authorList>
    </citation>
    <scope>NUCLEOTIDE SEQUENCE</scope>
    <source>
        <strain evidence="2">GVMAG-M-3300023184-77</strain>
    </source>
</reference>
<keyword evidence="1" id="KW-1133">Transmembrane helix</keyword>
<dbReference type="AlphaFoldDB" id="A0A6C0IE67"/>
<protein>
    <submittedName>
        <fullName evidence="2">Uncharacterized protein</fullName>
    </submittedName>
</protein>
<proteinExistence type="predicted"/>
<keyword evidence="1" id="KW-0812">Transmembrane</keyword>
<accession>A0A6C0IE67</accession>
<evidence type="ECO:0000256" key="1">
    <source>
        <dbReference type="SAM" id="Phobius"/>
    </source>
</evidence>
<sequence>MKRLRLNKYALLIIILVIIITVIFYNKNSEQFQATTCRTQRYTGCMTDRECKDATYHPISKLGYDPIRRDDISKYCLKRCKLIWPGSTETANGLKCIKTDGTIVDRTGPVSFSKCCPTQR</sequence>
<name>A0A6C0IE67_9ZZZZ</name>
<evidence type="ECO:0000313" key="2">
    <source>
        <dbReference type="EMBL" id="QHT91411.1"/>
    </source>
</evidence>
<feature type="transmembrane region" description="Helical" evidence="1">
    <location>
        <begin position="9"/>
        <end position="26"/>
    </location>
</feature>
<organism evidence="2">
    <name type="scientific">viral metagenome</name>
    <dbReference type="NCBI Taxonomy" id="1070528"/>
    <lineage>
        <taxon>unclassified sequences</taxon>
        <taxon>metagenomes</taxon>
        <taxon>organismal metagenomes</taxon>
    </lineage>
</organism>